<dbReference type="EMBL" id="JAROKS010000015">
    <property type="protein sequence ID" value="KAK1795750.1"/>
    <property type="molecule type" value="Genomic_DNA"/>
</dbReference>
<dbReference type="GO" id="GO:0006259">
    <property type="term" value="P:DNA metabolic process"/>
    <property type="evidence" value="ECO:0007669"/>
    <property type="project" value="UniProtKB-ARBA"/>
</dbReference>
<sequence>MDSKINSQTYCQFLKDTFFKQFYKQMSESFKKTMIFMQDNAPLHVSKYSTVWLASKGLKDERIRTWLLSSPDLNPIGNLWALLIWEIYVATFMVYGGDPEGCKGFVVQYQLYYTYQLRIPNHAKYFTELDLCNVYNHIRIKEGDEWKMAFSTGHYEYLGLPYGLATRLFRLPSKVLQNFYTCTIQSILMGNITVWFGNCIKQDRQALQRVVRSAERITHMELPELQTIYYKRCQTKARRIVKDPTHAKNRLFSLLRSIIKNIQYKIEDNHIGVKWGGRGSFPFQIPSLTNGT</sequence>
<dbReference type="SUPFAM" id="SSF56672">
    <property type="entry name" value="DNA/RNA polymerases"/>
    <property type="match status" value="1"/>
</dbReference>
<name>A0AAD9DUE7_9TELE</name>
<dbReference type="Proteomes" id="UP001239994">
    <property type="component" value="Unassembled WGS sequence"/>
</dbReference>
<dbReference type="AlphaFoldDB" id="A0AAD9DUE7"/>
<protein>
    <submittedName>
        <fullName evidence="1">Uncharacterized protein</fullName>
    </submittedName>
</protein>
<accession>A0AAD9DUE7</accession>
<keyword evidence="2" id="KW-1185">Reference proteome</keyword>
<evidence type="ECO:0000313" key="2">
    <source>
        <dbReference type="Proteomes" id="UP001239994"/>
    </source>
</evidence>
<reference evidence="1" key="1">
    <citation type="submission" date="2023-03" db="EMBL/GenBank/DDBJ databases">
        <title>Electrophorus voltai genome.</title>
        <authorList>
            <person name="Bian C."/>
        </authorList>
    </citation>
    <scope>NUCLEOTIDE SEQUENCE</scope>
    <source>
        <strain evidence="1">CB-2022</strain>
        <tissue evidence="1">Muscle</tissue>
    </source>
</reference>
<dbReference type="InterPro" id="IPR036397">
    <property type="entry name" value="RNaseH_sf"/>
</dbReference>
<proteinExistence type="predicted"/>
<comment type="caution">
    <text evidence="1">The sequence shown here is derived from an EMBL/GenBank/DDBJ whole genome shotgun (WGS) entry which is preliminary data.</text>
</comment>
<organism evidence="1 2">
    <name type="scientific">Electrophorus voltai</name>
    <dbReference type="NCBI Taxonomy" id="2609070"/>
    <lineage>
        <taxon>Eukaryota</taxon>
        <taxon>Metazoa</taxon>
        <taxon>Chordata</taxon>
        <taxon>Craniata</taxon>
        <taxon>Vertebrata</taxon>
        <taxon>Euteleostomi</taxon>
        <taxon>Actinopterygii</taxon>
        <taxon>Neopterygii</taxon>
        <taxon>Teleostei</taxon>
        <taxon>Ostariophysi</taxon>
        <taxon>Gymnotiformes</taxon>
        <taxon>Gymnotoidei</taxon>
        <taxon>Gymnotidae</taxon>
        <taxon>Electrophorus</taxon>
    </lineage>
</organism>
<dbReference type="Gene3D" id="3.30.420.10">
    <property type="entry name" value="Ribonuclease H-like superfamily/Ribonuclease H"/>
    <property type="match status" value="1"/>
</dbReference>
<dbReference type="GO" id="GO:0003676">
    <property type="term" value="F:nucleic acid binding"/>
    <property type="evidence" value="ECO:0007669"/>
    <property type="project" value="InterPro"/>
</dbReference>
<evidence type="ECO:0000313" key="1">
    <source>
        <dbReference type="EMBL" id="KAK1795750.1"/>
    </source>
</evidence>
<dbReference type="InterPro" id="IPR043502">
    <property type="entry name" value="DNA/RNA_pol_sf"/>
</dbReference>
<gene>
    <name evidence="1" type="ORF">P4O66_001229</name>
</gene>